<dbReference type="VEuPathDB" id="CryptoDB:Vbra_21280"/>
<dbReference type="AlphaFoldDB" id="A0A0G4F979"/>
<gene>
    <name evidence="1" type="ORF">Vbra_21280</name>
</gene>
<dbReference type="Proteomes" id="UP000041254">
    <property type="component" value="Unassembled WGS sequence"/>
</dbReference>
<sequence length="87" mass="9690">MRACELLSRSVSLGKNCIFVGGALRTRSRLLHLYVIYPPAACFPPERRGSQDVTGLVQHQFGGWIWPKRAIPDVSMRVASKSPARQP</sequence>
<dbReference type="InParanoid" id="A0A0G4F979"/>
<protein>
    <submittedName>
        <fullName evidence="1">Uncharacterized protein</fullName>
    </submittedName>
</protein>
<evidence type="ECO:0000313" key="1">
    <source>
        <dbReference type="EMBL" id="CEM09182.1"/>
    </source>
</evidence>
<organism evidence="1 2">
    <name type="scientific">Vitrella brassicaformis (strain CCMP3155)</name>
    <dbReference type="NCBI Taxonomy" id="1169540"/>
    <lineage>
        <taxon>Eukaryota</taxon>
        <taxon>Sar</taxon>
        <taxon>Alveolata</taxon>
        <taxon>Colpodellida</taxon>
        <taxon>Vitrellaceae</taxon>
        <taxon>Vitrella</taxon>
    </lineage>
</organism>
<reference evidence="1 2" key="1">
    <citation type="submission" date="2014-11" db="EMBL/GenBank/DDBJ databases">
        <authorList>
            <person name="Zhu J."/>
            <person name="Qi W."/>
            <person name="Song R."/>
        </authorList>
    </citation>
    <scope>NUCLEOTIDE SEQUENCE [LARGE SCALE GENOMIC DNA]</scope>
</reference>
<evidence type="ECO:0000313" key="2">
    <source>
        <dbReference type="Proteomes" id="UP000041254"/>
    </source>
</evidence>
<name>A0A0G4F979_VITBC</name>
<keyword evidence="2" id="KW-1185">Reference proteome</keyword>
<accession>A0A0G4F979</accession>
<proteinExistence type="predicted"/>
<dbReference type="EMBL" id="CDMY01000394">
    <property type="protein sequence ID" value="CEM09182.1"/>
    <property type="molecule type" value="Genomic_DNA"/>
</dbReference>